<name>A0ABM7GP51_9GAMM</name>
<reference evidence="2" key="1">
    <citation type="journal article" date="2019" name="Microbiol. Resour. Announc.">
        <title>Complete Genome Sequence of Halomonas olivaria, a Moderately Halophilic Bacterium Isolated from Olive Processing Effluents, Obtained by Nanopore Sequencing.</title>
        <authorList>
            <person name="Nagata S."/>
            <person name="Ii K.M."/>
            <person name="Tsukimi T."/>
            <person name="Miura M.C."/>
            <person name="Galipon J."/>
            <person name="Arakawa K."/>
        </authorList>
    </citation>
    <scope>NUCLEOTIDE SEQUENCE [LARGE SCALE GENOMIC DNA]</scope>
    <source>
        <strain evidence="2">TYRC17</strain>
    </source>
</reference>
<protein>
    <submittedName>
        <fullName evidence="1">Uncharacterized protein</fullName>
    </submittedName>
</protein>
<dbReference type="EMBL" id="AP019416">
    <property type="protein sequence ID" value="BBI53488.1"/>
    <property type="molecule type" value="Genomic_DNA"/>
</dbReference>
<accession>A0ABM7GP51</accession>
<evidence type="ECO:0000313" key="2">
    <source>
        <dbReference type="Proteomes" id="UP000289555"/>
    </source>
</evidence>
<evidence type="ECO:0000313" key="1">
    <source>
        <dbReference type="EMBL" id="BBI53488.1"/>
    </source>
</evidence>
<keyword evidence="2" id="KW-1185">Reference proteome</keyword>
<gene>
    <name evidence="1" type="ORF">HORIV_59090</name>
</gene>
<organism evidence="1 2">
    <name type="scientific">Vreelandella olivaria</name>
    <dbReference type="NCBI Taxonomy" id="390919"/>
    <lineage>
        <taxon>Bacteria</taxon>
        <taxon>Pseudomonadati</taxon>
        <taxon>Pseudomonadota</taxon>
        <taxon>Gammaproteobacteria</taxon>
        <taxon>Oceanospirillales</taxon>
        <taxon>Halomonadaceae</taxon>
        <taxon>Vreelandella</taxon>
    </lineage>
</organism>
<dbReference type="Proteomes" id="UP000289555">
    <property type="component" value="Chromosome"/>
</dbReference>
<proteinExistence type="predicted"/>
<sequence>MRKTIGMTAFFNTNYNGDPMALPSTDTSRLDNTLAVIRTLRDHTGGTHRPGGNQRH</sequence>